<accession>A0A5Q4B9L8</accession>
<proteinExistence type="predicted"/>
<evidence type="ECO:0000313" key="2">
    <source>
        <dbReference type="EMBL" id="TQN63566.1"/>
    </source>
</evidence>
<feature type="region of interest" description="Disordered" evidence="1">
    <location>
        <begin position="1"/>
        <end position="26"/>
    </location>
</feature>
<organism evidence="2 3">
    <name type="scientific">Colletotrichum shisoi</name>
    <dbReference type="NCBI Taxonomy" id="2078593"/>
    <lineage>
        <taxon>Eukaryota</taxon>
        <taxon>Fungi</taxon>
        <taxon>Dikarya</taxon>
        <taxon>Ascomycota</taxon>
        <taxon>Pezizomycotina</taxon>
        <taxon>Sordariomycetes</taxon>
        <taxon>Hypocreomycetidae</taxon>
        <taxon>Glomerellales</taxon>
        <taxon>Glomerellaceae</taxon>
        <taxon>Colletotrichum</taxon>
        <taxon>Colletotrichum destructivum species complex</taxon>
    </lineage>
</organism>
<reference evidence="2 3" key="1">
    <citation type="journal article" date="2019" name="Sci. Rep.">
        <title>Colletotrichum shisoi sp. nov., an anthracnose pathogen of Perilla frutescens in Japan: molecular phylogenetic, morphological and genomic evidence.</title>
        <authorList>
            <person name="Gan P."/>
            <person name="Tsushima A."/>
            <person name="Hiroyama R."/>
            <person name="Narusaka M."/>
            <person name="Takano Y."/>
            <person name="Narusaka Y."/>
            <person name="Kawaradani M."/>
            <person name="Damm U."/>
            <person name="Shirasu K."/>
        </authorList>
    </citation>
    <scope>NUCLEOTIDE SEQUENCE [LARGE SCALE GENOMIC DNA]</scope>
    <source>
        <strain evidence="2 3">PG-2018a</strain>
    </source>
</reference>
<comment type="caution">
    <text evidence="2">The sequence shown here is derived from an EMBL/GenBank/DDBJ whole genome shotgun (WGS) entry which is preliminary data.</text>
</comment>
<name>A0A5Q4B9L8_9PEZI</name>
<protein>
    <submittedName>
        <fullName evidence="2">Uncharacterized protein</fullName>
    </submittedName>
</protein>
<keyword evidence="3" id="KW-1185">Reference proteome</keyword>
<dbReference type="EMBL" id="PUHP01012702">
    <property type="protein sequence ID" value="TQN63566.1"/>
    <property type="molecule type" value="Genomic_DNA"/>
</dbReference>
<gene>
    <name evidence="2" type="ORF">CSHISOI_11852</name>
</gene>
<evidence type="ECO:0000256" key="1">
    <source>
        <dbReference type="SAM" id="MobiDB-lite"/>
    </source>
</evidence>
<sequence>MSSVMPSPTPSTPRGRLSLPWTSSML</sequence>
<dbReference type="AlphaFoldDB" id="A0A5Q4B9L8"/>
<evidence type="ECO:0000313" key="3">
    <source>
        <dbReference type="Proteomes" id="UP000326340"/>
    </source>
</evidence>
<dbReference type="Proteomes" id="UP000326340">
    <property type="component" value="Unassembled WGS sequence"/>
</dbReference>